<feature type="compositionally biased region" description="Pro residues" evidence="9">
    <location>
        <begin position="13"/>
        <end position="37"/>
    </location>
</feature>
<dbReference type="GO" id="GO:0032865">
    <property type="term" value="C:ERMES complex"/>
    <property type="evidence" value="ECO:0007669"/>
    <property type="project" value="InterPro"/>
</dbReference>
<dbReference type="InterPro" id="IPR027532">
    <property type="entry name" value="Mdm12"/>
</dbReference>
<evidence type="ECO:0000256" key="1">
    <source>
        <dbReference type="ARBA" id="ARBA00004370"/>
    </source>
</evidence>
<accession>A0A1J8Q8K6</accession>
<feature type="domain" description="SMP-LTD" evidence="10">
    <location>
        <begin position="1"/>
        <end position="196"/>
    </location>
</feature>
<evidence type="ECO:0000256" key="2">
    <source>
        <dbReference type="ARBA" id="ARBA00022448"/>
    </source>
</evidence>
<dbReference type="CDD" id="cd21672">
    <property type="entry name" value="SMP_Mdm12"/>
    <property type="match status" value="1"/>
</dbReference>
<protein>
    <recommendedName>
        <fullName evidence="10">SMP-LTD domain-containing protein</fullName>
    </recommendedName>
</protein>
<keyword evidence="8" id="KW-0472">Membrane</keyword>
<dbReference type="OrthoDB" id="3356905at2759"/>
<keyword evidence="2" id="KW-0813">Transport</keyword>
<dbReference type="GO" id="GO:0015914">
    <property type="term" value="P:phospholipid transport"/>
    <property type="evidence" value="ECO:0007669"/>
    <property type="project" value="TreeGrafter"/>
</dbReference>
<organism evidence="11 12">
    <name type="scientific">Rhizopogon vesiculosus</name>
    <dbReference type="NCBI Taxonomy" id="180088"/>
    <lineage>
        <taxon>Eukaryota</taxon>
        <taxon>Fungi</taxon>
        <taxon>Dikarya</taxon>
        <taxon>Basidiomycota</taxon>
        <taxon>Agaricomycotina</taxon>
        <taxon>Agaricomycetes</taxon>
        <taxon>Agaricomycetidae</taxon>
        <taxon>Boletales</taxon>
        <taxon>Suillineae</taxon>
        <taxon>Rhizopogonaceae</taxon>
        <taxon>Rhizopogon</taxon>
    </lineage>
</organism>
<reference evidence="11 12" key="1">
    <citation type="submission" date="2016-03" db="EMBL/GenBank/DDBJ databases">
        <title>Comparative genomics of the ectomycorrhizal sister species Rhizopogon vinicolor and Rhizopogon vesiculosus (Basidiomycota: Boletales) reveals a divergence of the mating type B locus.</title>
        <authorList>
            <person name="Mujic A.B."/>
            <person name="Kuo A."/>
            <person name="Tritt A."/>
            <person name="Lipzen A."/>
            <person name="Chen C."/>
            <person name="Johnson J."/>
            <person name="Sharma A."/>
            <person name="Barry K."/>
            <person name="Grigoriev I.V."/>
            <person name="Spatafora J.W."/>
        </authorList>
    </citation>
    <scope>NUCLEOTIDE SEQUENCE [LARGE SCALE GENOMIC DNA]</scope>
    <source>
        <strain evidence="11 12">AM-OR11-056</strain>
    </source>
</reference>
<keyword evidence="6" id="KW-0446">Lipid-binding</keyword>
<dbReference type="STRING" id="180088.A0A1J8Q8K6"/>
<evidence type="ECO:0000256" key="8">
    <source>
        <dbReference type="ARBA" id="ARBA00023136"/>
    </source>
</evidence>
<sequence length="200" mass="22103">MPRASVTSDPSSLSPPNPPPSHPPHSNPDPTPTPSPNSPDLQLHLYLNWHSNLRLTLTTSLLINYPSPSFMSLPIKLSVTGLVFTGEVAVAYEGSRGRVHLCVLDDLDPYGPACRRPRSQTSTHPDMDEESGKRDGKPLPVGQRLLPTILIESEIGQADKHVLKNVTRVERFIQDVIRKTVEEELVFPNFHTLIVGDQGR</sequence>
<evidence type="ECO:0000259" key="10">
    <source>
        <dbReference type="PROSITE" id="PS51847"/>
    </source>
</evidence>
<evidence type="ECO:0000313" key="12">
    <source>
        <dbReference type="Proteomes" id="UP000183567"/>
    </source>
</evidence>
<dbReference type="PANTHER" id="PTHR28204">
    <property type="entry name" value="MITOCHONDRIAL DISTRIBUTION AND MORPHOLOGY PROTEIN 12"/>
    <property type="match status" value="1"/>
</dbReference>
<keyword evidence="3" id="KW-1000">Mitochondrion outer membrane</keyword>
<evidence type="ECO:0000256" key="6">
    <source>
        <dbReference type="ARBA" id="ARBA00023121"/>
    </source>
</evidence>
<evidence type="ECO:0000256" key="4">
    <source>
        <dbReference type="ARBA" id="ARBA00022824"/>
    </source>
</evidence>
<dbReference type="Pfam" id="PF26544">
    <property type="entry name" value="Mdm12"/>
    <property type="match status" value="1"/>
</dbReference>
<feature type="region of interest" description="Disordered" evidence="9">
    <location>
        <begin position="1"/>
        <end position="39"/>
    </location>
</feature>
<evidence type="ECO:0000313" key="11">
    <source>
        <dbReference type="EMBL" id="OJA17998.1"/>
    </source>
</evidence>
<dbReference type="GO" id="GO:0007005">
    <property type="term" value="P:mitochondrion organization"/>
    <property type="evidence" value="ECO:0007669"/>
    <property type="project" value="InterPro"/>
</dbReference>
<dbReference type="AlphaFoldDB" id="A0A1J8Q8K6"/>
<keyword evidence="5" id="KW-0445">Lipid transport</keyword>
<dbReference type="PANTHER" id="PTHR28204:SF1">
    <property type="entry name" value="MITOCHONDRIAL DISTRIBUTION AND MORPHOLOGY PROTEIN 12"/>
    <property type="match status" value="1"/>
</dbReference>
<comment type="caution">
    <text evidence="11">The sequence shown here is derived from an EMBL/GenBank/DDBJ whole genome shotgun (WGS) entry which is preliminary data.</text>
</comment>
<evidence type="ECO:0000256" key="5">
    <source>
        <dbReference type="ARBA" id="ARBA00023055"/>
    </source>
</evidence>
<proteinExistence type="predicted"/>
<evidence type="ECO:0000256" key="9">
    <source>
        <dbReference type="SAM" id="MobiDB-lite"/>
    </source>
</evidence>
<dbReference type="EMBL" id="LVVM01001692">
    <property type="protein sequence ID" value="OJA17998.1"/>
    <property type="molecule type" value="Genomic_DNA"/>
</dbReference>
<keyword evidence="7" id="KW-0496">Mitochondrion</keyword>
<evidence type="ECO:0000256" key="3">
    <source>
        <dbReference type="ARBA" id="ARBA00022787"/>
    </source>
</evidence>
<dbReference type="GO" id="GO:0008289">
    <property type="term" value="F:lipid binding"/>
    <property type="evidence" value="ECO:0007669"/>
    <property type="project" value="UniProtKB-KW"/>
</dbReference>
<dbReference type="PROSITE" id="PS51847">
    <property type="entry name" value="SMP"/>
    <property type="match status" value="1"/>
</dbReference>
<keyword evidence="12" id="KW-1185">Reference proteome</keyword>
<comment type="subcellular location">
    <subcellularLocation>
        <location evidence="1">Membrane</location>
    </subcellularLocation>
</comment>
<gene>
    <name evidence="11" type="ORF">AZE42_05761</name>
</gene>
<evidence type="ECO:0000256" key="7">
    <source>
        <dbReference type="ARBA" id="ARBA00023128"/>
    </source>
</evidence>
<name>A0A1J8Q8K6_9AGAM</name>
<dbReference type="InterPro" id="IPR031468">
    <property type="entry name" value="SMP_LBD"/>
</dbReference>
<feature type="region of interest" description="Disordered" evidence="9">
    <location>
        <begin position="112"/>
        <end position="141"/>
    </location>
</feature>
<dbReference type="Proteomes" id="UP000183567">
    <property type="component" value="Unassembled WGS sequence"/>
</dbReference>
<dbReference type="GO" id="GO:1990456">
    <property type="term" value="P:mitochondrion-endoplasmic reticulum membrane tethering"/>
    <property type="evidence" value="ECO:0007669"/>
    <property type="project" value="TreeGrafter"/>
</dbReference>
<keyword evidence="4" id="KW-0256">Endoplasmic reticulum</keyword>